<gene>
    <name evidence="3" type="ORF">GO620_004705</name>
</gene>
<dbReference type="RefSeq" id="WP_198173614.1">
    <property type="nucleotide sequence ID" value="NZ_CP066775.1"/>
</dbReference>
<evidence type="ECO:0000259" key="2">
    <source>
        <dbReference type="Pfam" id="PF04909"/>
    </source>
</evidence>
<reference evidence="3 4" key="1">
    <citation type="submission" date="2020-12" db="EMBL/GenBank/DDBJ databases">
        <title>HMF7856_wgs.fasta genome submission.</title>
        <authorList>
            <person name="Kang H."/>
            <person name="Kim H."/>
            <person name="Joh K."/>
        </authorList>
    </citation>
    <scope>NUCLEOTIDE SEQUENCE [LARGE SCALE GENOMIC DNA]</scope>
    <source>
        <strain evidence="3 4">HMF7856</strain>
    </source>
</reference>
<dbReference type="SUPFAM" id="SSF51556">
    <property type="entry name" value="Metallo-dependent hydrolases"/>
    <property type="match status" value="1"/>
</dbReference>
<dbReference type="EMBL" id="CP066775">
    <property type="protein sequence ID" value="QQL50764.1"/>
    <property type="molecule type" value="Genomic_DNA"/>
</dbReference>
<dbReference type="Gene3D" id="3.20.20.140">
    <property type="entry name" value="Metal-dependent hydrolases"/>
    <property type="match status" value="1"/>
</dbReference>
<protein>
    <submittedName>
        <fullName evidence="3">Amidohydrolase family protein</fullName>
    </submittedName>
</protein>
<accession>A0A7T7FCH8</accession>
<keyword evidence="3" id="KW-0378">Hydrolase</keyword>
<dbReference type="PANTHER" id="PTHR21240">
    <property type="entry name" value="2-AMINO-3-CARBOXYLMUCONATE-6-SEMIALDEHYDE DECARBOXYLASE"/>
    <property type="match status" value="1"/>
</dbReference>
<dbReference type="AlphaFoldDB" id="A0A7T7FCH8"/>
<dbReference type="GO" id="GO:0016831">
    <property type="term" value="F:carboxy-lyase activity"/>
    <property type="evidence" value="ECO:0007669"/>
    <property type="project" value="InterPro"/>
</dbReference>
<sequence>MRIVTLEEHVAFPEMKAFLPADVAKNIKEPPNAAQMMPKLADIAGERLKSMDDAGITMQVLSVENTDVNLLDEKLAPQFAARYNDLLAEKIAPHPERFSAFALLPMTAPATAADELERAVTKHGFRGAMIKGHVNGEFLDHPKFSPVFERAQKLGVPIYIHPGIPPKAVQGAYYSNIGGKTGYTDL</sequence>
<evidence type="ECO:0000313" key="3">
    <source>
        <dbReference type="EMBL" id="QQL50764.1"/>
    </source>
</evidence>
<keyword evidence="1" id="KW-0456">Lyase</keyword>
<name>A0A7T7FCH8_9SPHI</name>
<evidence type="ECO:0000256" key="1">
    <source>
        <dbReference type="ARBA" id="ARBA00023239"/>
    </source>
</evidence>
<dbReference type="InterPro" id="IPR006680">
    <property type="entry name" value="Amidohydro-rel"/>
</dbReference>
<dbReference type="Proteomes" id="UP000429232">
    <property type="component" value="Chromosome"/>
</dbReference>
<organism evidence="3 4">
    <name type="scientific">Mucilaginibacter ginkgonis</name>
    <dbReference type="NCBI Taxonomy" id="2682091"/>
    <lineage>
        <taxon>Bacteria</taxon>
        <taxon>Pseudomonadati</taxon>
        <taxon>Bacteroidota</taxon>
        <taxon>Sphingobacteriia</taxon>
        <taxon>Sphingobacteriales</taxon>
        <taxon>Sphingobacteriaceae</taxon>
        <taxon>Mucilaginibacter</taxon>
    </lineage>
</organism>
<dbReference type="KEGG" id="mgik:GO620_004705"/>
<proteinExistence type="predicted"/>
<dbReference type="GO" id="GO:0019748">
    <property type="term" value="P:secondary metabolic process"/>
    <property type="evidence" value="ECO:0007669"/>
    <property type="project" value="TreeGrafter"/>
</dbReference>
<dbReference type="GO" id="GO:0005829">
    <property type="term" value="C:cytosol"/>
    <property type="evidence" value="ECO:0007669"/>
    <property type="project" value="TreeGrafter"/>
</dbReference>
<feature type="domain" description="Amidohydrolase-related" evidence="2">
    <location>
        <begin position="36"/>
        <end position="168"/>
    </location>
</feature>
<dbReference type="InterPro" id="IPR032465">
    <property type="entry name" value="ACMSD"/>
</dbReference>
<dbReference type="PANTHER" id="PTHR21240:SF30">
    <property type="entry name" value="AMIDOHYDROLASE-RELATED DOMAIN-CONTAINING PROTEIN-RELATED"/>
    <property type="match status" value="1"/>
</dbReference>
<keyword evidence="4" id="KW-1185">Reference proteome</keyword>
<evidence type="ECO:0000313" key="4">
    <source>
        <dbReference type="Proteomes" id="UP000429232"/>
    </source>
</evidence>
<dbReference type="InterPro" id="IPR032466">
    <property type="entry name" value="Metal_Hydrolase"/>
</dbReference>
<dbReference type="Pfam" id="PF04909">
    <property type="entry name" value="Amidohydro_2"/>
    <property type="match status" value="1"/>
</dbReference>
<dbReference type="GO" id="GO:0016787">
    <property type="term" value="F:hydrolase activity"/>
    <property type="evidence" value="ECO:0007669"/>
    <property type="project" value="UniProtKB-KW"/>
</dbReference>